<keyword evidence="4" id="KW-1185">Reference proteome</keyword>
<evidence type="ECO:0000256" key="2">
    <source>
        <dbReference type="SAM" id="Phobius"/>
    </source>
</evidence>
<name>A0ABP5AXE6_9MICC</name>
<evidence type="ECO:0000313" key="3">
    <source>
        <dbReference type="EMBL" id="GAA1924959.1"/>
    </source>
</evidence>
<protein>
    <submittedName>
        <fullName evidence="3">Uncharacterized protein</fullName>
    </submittedName>
</protein>
<reference evidence="4" key="1">
    <citation type="journal article" date="2019" name="Int. J. Syst. Evol. Microbiol.">
        <title>The Global Catalogue of Microorganisms (GCM) 10K type strain sequencing project: providing services to taxonomists for standard genome sequencing and annotation.</title>
        <authorList>
            <consortium name="The Broad Institute Genomics Platform"/>
            <consortium name="The Broad Institute Genome Sequencing Center for Infectious Disease"/>
            <person name="Wu L."/>
            <person name="Ma J."/>
        </authorList>
    </citation>
    <scope>NUCLEOTIDE SEQUENCE [LARGE SCALE GENOMIC DNA]</scope>
    <source>
        <strain evidence="4">JCM 13316</strain>
    </source>
</reference>
<evidence type="ECO:0000313" key="4">
    <source>
        <dbReference type="Proteomes" id="UP001500784"/>
    </source>
</evidence>
<comment type="caution">
    <text evidence="3">The sequence shown here is derived from an EMBL/GenBank/DDBJ whole genome shotgun (WGS) entry which is preliminary data.</text>
</comment>
<keyword evidence="2" id="KW-1133">Transmembrane helix</keyword>
<feature type="region of interest" description="Disordered" evidence="1">
    <location>
        <begin position="90"/>
        <end position="114"/>
    </location>
</feature>
<accession>A0ABP5AXE6</accession>
<keyword evidence="2" id="KW-0472">Membrane</keyword>
<proteinExistence type="predicted"/>
<evidence type="ECO:0000256" key="1">
    <source>
        <dbReference type="SAM" id="MobiDB-lite"/>
    </source>
</evidence>
<gene>
    <name evidence="3" type="ORF">GCM10009688_32460</name>
</gene>
<feature type="transmembrane region" description="Helical" evidence="2">
    <location>
        <begin position="259"/>
        <end position="283"/>
    </location>
</feature>
<feature type="transmembrane region" description="Helical" evidence="2">
    <location>
        <begin position="12"/>
        <end position="34"/>
    </location>
</feature>
<keyword evidence="2" id="KW-0812">Transmembrane</keyword>
<feature type="transmembrane region" description="Helical" evidence="2">
    <location>
        <begin position="217"/>
        <end position="238"/>
    </location>
</feature>
<dbReference type="Proteomes" id="UP001500784">
    <property type="component" value="Unassembled WGS sequence"/>
</dbReference>
<dbReference type="EMBL" id="BAAALV010000010">
    <property type="protein sequence ID" value="GAA1924959.1"/>
    <property type="molecule type" value="Genomic_DNA"/>
</dbReference>
<dbReference type="RefSeq" id="WP_152229472.1">
    <property type="nucleotide sequence ID" value="NZ_BAAALV010000010.1"/>
</dbReference>
<feature type="transmembrane region" description="Helical" evidence="2">
    <location>
        <begin position="192"/>
        <end position="211"/>
    </location>
</feature>
<sequence>MQQLWAGLDFWTVSQATALVSAVFGIFIVARACWDNTVLPALTDHCLELTARRAAELRQPAEQPHRSAAAAGRRMVRTLTDPRLMLPSSDESAWVRKQGQRRHSRPSPAQRRQSAEALAGFLRRPHLVTEQETLLANAVAGLAPAISSAADWNELRAASRQHLRAAVPLLRRGAARRFLSVFLPAMGRYLDFVGRGSALGLAVGVVASGGLNSDSPLVGVLTTICGVGGAIVFTATVIRCDARSWPAPRWQVPEPLRRIYPEASFLLRLVLTVAAVLVAVSILRQ</sequence>
<organism evidence="3 4">
    <name type="scientific">Arthrobacter gandavensis</name>
    <dbReference type="NCBI Taxonomy" id="169960"/>
    <lineage>
        <taxon>Bacteria</taxon>
        <taxon>Bacillati</taxon>
        <taxon>Actinomycetota</taxon>
        <taxon>Actinomycetes</taxon>
        <taxon>Micrococcales</taxon>
        <taxon>Micrococcaceae</taxon>
        <taxon>Arthrobacter</taxon>
    </lineage>
</organism>